<gene>
    <name evidence="1" type="ORF">QAD02_004240</name>
</gene>
<evidence type="ECO:0000313" key="1">
    <source>
        <dbReference type="EMBL" id="KAJ8672979.1"/>
    </source>
</evidence>
<organism evidence="1 2">
    <name type="scientific">Eretmocerus hayati</name>
    <dbReference type="NCBI Taxonomy" id="131215"/>
    <lineage>
        <taxon>Eukaryota</taxon>
        <taxon>Metazoa</taxon>
        <taxon>Ecdysozoa</taxon>
        <taxon>Arthropoda</taxon>
        <taxon>Hexapoda</taxon>
        <taxon>Insecta</taxon>
        <taxon>Pterygota</taxon>
        <taxon>Neoptera</taxon>
        <taxon>Endopterygota</taxon>
        <taxon>Hymenoptera</taxon>
        <taxon>Apocrita</taxon>
        <taxon>Proctotrupomorpha</taxon>
        <taxon>Chalcidoidea</taxon>
        <taxon>Aphelinidae</taxon>
        <taxon>Aphelininae</taxon>
        <taxon>Eretmocerus</taxon>
    </lineage>
</organism>
<accession>A0ACC2NRP8</accession>
<protein>
    <submittedName>
        <fullName evidence="1">Uncharacterized protein</fullName>
    </submittedName>
</protein>
<dbReference type="EMBL" id="CM056743">
    <property type="protein sequence ID" value="KAJ8672979.1"/>
    <property type="molecule type" value="Genomic_DNA"/>
</dbReference>
<keyword evidence="2" id="KW-1185">Reference proteome</keyword>
<dbReference type="Proteomes" id="UP001239111">
    <property type="component" value="Chromosome 3"/>
</dbReference>
<sequence>MSDPDKKDFFEMPFGPPPILPDIRAELKEYIVQPERLPIHQLDKIQQYWERERNILSLLEADLSPAGTTLKYERDPITGRIGDIQEVFVDNVGQTVRNSMSMSRAPGPATEDIKGNTSNFLFWPGGFDEPEKLDAEEKIEVDFENNLRTLAKGFSSGIEFKPDNCTPKNSQNDDGDMSTLLKGIENIDILSDIDKEGNTLAFWSNDKLDKREGEISNNKKIETIELPNLDQFIEPFNESKIPILKISEAQKVNLKTEWAEQIDVMVPVVDFDKKIPEPAMVFPYELDAFQKQAILKLEEHCDVFVAAHTSAGKTTIAEYAIAMSQKHMTRTIYTSPIKALSNQKFREFKEKFENVGLITGDLQINVTATCLIMTTEILQSMLYCAAEVIRDVEYVIFDEVHYICNEDRGHVWEEVIILLPPTVNIVMLSATVPNPLEFAHWVGQIKKRRMYVISTVKRPVPLQHYLYTGYDKKTKDQIFLLVDKDGGFRRNSIKEAEEAKKEALAKQIKIQQTKYQHAKHKPSLVMKPPTAVLKNASAEEAVSAVVASKEEEEALEDKIRANMISAKEKRIWSSLLEHLQANDKLPVVVFTLSRNRCDKTTESFTESLLNHQDQMYVQEFFKKSIRHLKGTDSQLPQVLRMQRLLKLGIGVHHSGILPILKEIVEMLFQKGIVKVLFATETFAMGVNMPAKTVVFDSVEKFDGNGFRNLLPTEYIQMAGRAGRRGHDDIGTVIIMCKKKIPYEKDLKDMCLGAPQNLESKFKVTYAMVLHLKRLSEAAISVGDMMRRSFREVKTLSSQKKNMSELEKINRLIDERPPLAEHQKDMEQFYDLSRYYLELWKDLRPHMLESKKALKALVEGRILLVSYKHHHNKLGIFLGAQKKPKETLYKVLVLTNPKEEETVQTEDKPEIWYNMISLIKTNFYQPVGDLAHDVLFVPASSVIEITNAIVNVNCKLIMSDWEKRQIPRFKDAPPGPSCVTAMTELNKISLGINDDSTVILPYVELKLNNIELHGKDLMLNEVARSLMAIKDRIISTPNFEEEFHQVFINKELQQKKQELMNKLSDAYLSNYPEYESRVKVLKELNYIDHEDRVTLKGRVALEMGTYEIFLTELVLDNVLTNWQPEEIASMLSSLVFQHRSSEEDKDEGIPRLNELKKEMTKVHDRLTAIERKYELDPIAKPSFQLVRVVYEWARAKSFAKIMELTDIQEGIIVRCIQQLNETLQDVRNAAIIIGHPALKEKMEEASTKIKRDIVFTASLYTQD</sequence>
<reference evidence="1" key="1">
    <citation type="submission" date="2023-04" db="EMBL/GenBank/DDBJ databases">
        <title>A chromosome-level genome assembly of the parasitoid wasp Eretmocerus hayati.</title>
        <authorList>
            <person name="Zhong Y."/>
            <person name="Liu S."/>
            <person name="Liu Y."/>
        </authorList>
    </citation>
    <scope>NUCLEOTIDE SEQUENCE</scope>
    <source>
        <strain evidence="1">ZJU_SS_LIU_2023</strain>
    </source>
</reference>
<proteinExistence type="predicted"/>
<comment type="caution">
    <text evidence="1">The sequence shown here is derived from an EMBL/GenBank/DDBJ whole genome shotgun (WGS) entry which is preliminary data.</text>
</comment>
<name>A0ACC2NRP8_9HYME</name>
<evidence type="ECO:0000313" key="2">
    <source>
        <dbReference type="Proteomes" id="UP001239111"/>
    </source>
</evidence>